<gene>
    <name evidence="2" type="ORF">AQI94_34315</name>
    <name evidence="3" type="ORF">OG929_40845</name>
</gene>
<name>A0A117PP45_9ACTN</name>
<organism evidence="2 4">
    <name type="scientific">Streptomyces pseudovenezuelae</name>
    <dbReference type="NCBI Taxonomy" id="67350"/>
    <lineage>
        <taxon>Bacteria</taxon>
        <taxon>Bacillati</taxon>
        <taxon>Actinomycetota</taxon>
        <taxon>Actinomycetes</taxon>
        <taxon>Kitasatosporales</taxon>
        <taxon>Streptomycetaceae</taxon>
        <taxon>Streptomyces</taxon>
        <taxon>Streptomyces aurantiacus group</taxon>
    </lineage>
</organism>
<dbReference type="SUPFAM" id="SSF50723">
    <property type="entry name" value="Core binding factor beta, CBF"/>
    <property type="match status" value="1"/>
</dbReference>
<dbReference type="AlphaFoldDB" id="A0A117PP45"/>
<evidence type="ECO:0000256" key="1">
    <source>
        <dbReference type="SAM" id="MobiDB-lite"/>
    </source>
</evidence>
<dbReference type="EMBL" id="LMWM01000040">
    <property type="protein sequence ID" value="KUM84008.1"/>
    <property type="molecule type" value="Genomic_DNA"/>
</dbReference>
<evidence type="ECO:0000313" key="3">
    <source>
        <dbReference type="EMBL" id="WUT48277.1"/>
    </source>
</evidence>
<feature type="compositionally biased region" description="Polar residues" evidence="1">
    <location>
        <begin position="1"/>
        <end position="12"/>
    </location>
</feature>
<evidence type="ECO:0000313" key="4">
    <source>
        <dbReference type="Proteomes" id="UP000053039"/>
    </source>
</evidence>
<evidence type="ECO:0008006" key="6">
    <source>
        <dbReference type="Google" id="ProtNLM"/>
    </source>
</evidence>
<dbReference type="Gene3D" id="2.40.250.10">
    <property type="entry name" value="Core binding factor, beta subunit"/>
    <property type="match status" value="1"/>
</dbReference>
<dbReference type="Proteomes" id="UP001432168">
    <property type="component" value="Chromosome"/>
</dbReference>
<dbReference type="Pfam" id="PF02312">
    <property type="entry name" value="CBF_beta"/>
    <property type="match status" value="1"/>
</dbReference>
<dbReference type="RefSeq" id="WP_031060840.1">
    <property type="nucleotide sequence ID" value="NZ_CP107755.1"/>
</dbReference>
<evidence type="ECO:0000313" key="5">
    <source>
        <dbReference type="Proteomes" id="UP001432168"/>
    </source>
</evidence>
<protein>
    <recommendedName>
        <fullName evidence="6">MbtH domain protein</fullName>
    </recommendedName>
</protein>
<reference evidence="3" key="2">
    <citation type="submission" date="2022-10" db="EMBL/GenBank/DDBJ databases">
        <title>The complete genomes of actinobacterial strains from the NBC collection.</title>
        <authorList>
            <person name="Joergensen T.S."/>
            <person name="Alvarez Arevalo M."/>
            <person name="Sterndorff E.B."/>
            <person name="Faurdal D."/>
            <person name="Vuksanovic O."/>
            <person name="Mourched A.-S."/>
            <person name="Charusanti P."/>
            <person name="Shaw S."/>
            <person name="Blin K."/>
            <person name="Weber T."/>
        </authorList>
    </citation>
    <scope>NUCLEOTIDE SEQUENCE</scope>
    <source>
        <strain evidence="3">NBC_00686</strain>
    </source>
</reference>
<dbReference type="Proteomes" id="UP000053039">
    <property type="component" value="Unassembled WGS sequence"/>
</dbReference>
<evidence type="ECO:0000313" key="2">
    <source>
        <dbReference type="EMBL" id="KUM84008.1"/>
    </source>
</evidence>
<proteinExistence type="predicted"/>
<dbReference type="InterPro" id="IPR036552">
    <property type="entry name" value="CBF_bsu_sf"/>
</dbReference>
<sequence length="112" mass="11949">MDELTQRLSDTQPVEVGGPKPTLEELHTRLTDIGTVFVKFTETRGGTDLGIRLDQEATDLGAADFEQGAGTVHVEGTLILNDDPVRCIADIDLATLKGTGRLVVVEMSEAVG</sequence>
<keyword evidence="5" id="KW-1185">Reference proteome</keyword>
<dbReference type="GeneID" id="95695718"/>
<feature type="region of interest" description="Disordered" evidence="1">
    <location>
        <begin position="1"/>
        <end position="21"/>
    </location>
</feature>
<dbReference type="OrthoDB" id="3536582at2"/>
<dbReference type="EMBL" id="CP109011">
    <property type="protein sequence ID" value="WUT48277.1"/>
    <property type="molecule type" value="Genomic_DNA"/>
</dbReference>
<accession>A0A117PP45</accession>
<dbReference type="InterPro" id="IPR003417">
    <property type="entry name" value="CBF_beta"/>
</dbReference>
<reference evidence="2 4" key="1">
    <citation type="submission" date="2015-10" db="EMBL/GenBank/DDBJ databases">
        <title>Draft genome sequence of Streptomyces pseudovenezuelae DSM 40212, type strain for the species Streptomyces pseudovenezuelae.</title>
        <authorList>
            <person name="Ruckert C."/>
            <person name="Winkler A."/>
            <person name="Kalinowski J."/>
            <person name="Kampfer P."/>
            <person name="Glaeser S."/>
        </authorList>
    </citation>
    <scope>NUCLEOTIDE SEQUENCE [LARGE SCALE GENOMIC DNA]</scope>
    <source>
        <strain evidence="2 4">DSM 40212</strain>
    </source>
</reference>